<dbReference type="PANTHER" id="PTHR15735">
    <property type="entry name" value="FCH AND DOUBLE SH3 DOMAINS PROTEIN"/>
    <property type="match status" value="1"/>
</dbReference>
<feature type="compositionally biased region" description="Low complexity" evidence="13">
    <location>
        <begin position="530"/>
        <end position="543"/>
    </location>
</feature>
<dbReference type="PANTHER" id="PTHR15735:SF12">
    <property type="entry name" value="CDC42-INTERACTING PROTEIN 4, ISOFORM B"/>
    <property type="match status" value="1"/>
</dbReference>
<comment type="similarity">
    <text evidence="3">Belongs to the FNBP1 family.</text>
</comment>
<feature type="compositionally biased region" description="Basic residues" evidence="13">
    <location>
        <begin position="455"/>
        <end position="469"/>
    </location>
</feature>
<evidence type="ECO:0000256" key="5">
    <source>
        <dbReference type="ARBA" id="ARBA00022475"/>
    </source>
</evidence>
<dbReference type="GO" id="GO:0005737">
    <property type="term" value="C:cytoplasm"/>
    <property type="evidence" value="ECO:0007669"/>
    <property type="project" value="UniProtKB-SubCell"/>
</dbReference>
<keyword evidence="8 11" id="KW-0175">Coiled coil</keyword>
<feature type="region of interest" description="Disordered" evidence="13">
    <location>
        <begin position="436"/>
        <end position="597"/>
    </location>
</feature>
<dbReference type="Pfam" id="PF00611">
    <property type="entry name" value="FCH"/>
    <property type="match status" value="1"/>
</dbReference>
<organism evidence="17 18">
    <name type="scientific">Scylla paramamosain</name>
    <name type="common">Mud crab</name>
    <dbReference type="NCBI Taxonomy" id="85552"/>
    <lineage>
        <taxon>Eukaryota</taxon>
        <taxon>Metazoa</taxon>
        <taxon>Ecdysozoa</taxon>
        <taxon>Arthropoda</taxon>
        <taxon>Crustacea</taxon>
        <taxon>Multicrustacea</taxon>
        <taxon>Malacostraca</taxon>
        <taxon>Eumalacostraca</taxon>
        <taxon>Eucarida</taxon>
        <taxon>Decapoda</taxon>
        <taxon>Pleocyemata</taxon>
        <taxon>Brachyura</taxon>
        <taxon>Eubrachyura</taxon>
        <taxon>Portunoidea</taxon>
        <taxon>Portunidae</taxon>
        <taxon>Portuninae</taxon>
        <taxon>Scylla</taxon>
    </lineage>
</organism>
<feature type="compositionally biased region" description="Polar residues" evidence="13">
    <location>
        <begin position="570"/>
        <end position="582"/>
    </location>
</feature>
<evidence type="ECO:0000256" key="7">
    <source>
        <dbReference type="ARBA" id="ARBA00022583"/>
    </source>
</evidence>
<dbReference type="PROSITE" id="PS51860">
    <property type="entry name" value="REM_1"/>
    <property type="match status" value="1"/>
</dbReference>
<dbReference type="InterPro" id="IPR001060">
    <property type="entry name" value="FCH_dom"/>
</dbReference>
<evidence type="ECO:0000256" key="6">
    <source>
        <dbReference type="ARBA" id="ARBA00022490"/>
    </source>
</evidence>
<dbReference type="CDD" id="cd11911">
    <property type="entry name" value="SH3_CIP4-like"/>
    <property type="match status" value="1"/>
</dbReference>
<feature type="compositionally biased region" description="Polar residues" evidence="13">
    <location>
        <begin position="298"/>
        <end position="308"/>
    </location>
</feature>
<dbReference type="PROSITE" id="PS51741">
    <property type="entry name" value="F_BAR"/>
    <property type="match status" value="1"/>
</dbReference>
<evidence type="ECO:0000256" key="4">
    <source>
        <dbReference type="ARBA" id="ARBA00022443"/>
    </source>
</evidence>
<evidence type="ECO:0000259" key="14">
    <source>
        <dbReference type="PROSITE" id="PS50002"/>
    </source>
</evidence>
<dbReference type="CDD" id="cd11619">
    <property type="entry name" value="HR1_CIP4-like"/>
    <property type="match status" value="1"/>
</dbReference>
<proteinExistence type="inferred from homology"/>
<evidence type="ECO:0000259" key="15">
    <source>
        <dbReference type="PROSITE" id="PS51741"/>
    </source>
</evidence>
<dbReference type="Pfam" id="PF00018">
    <property type="entry name" value="SH3_1"/>
    <property type="match status" value="1"/>
</dbReference>
<feature type="coiled-coil region" evidence="12">
    <location>
        <begin position="408"/>
        <end position="435"/>
    </location>
</feature>
<feature type="domain" description="F-BAR" evidence="15">
    <location>
        <begin position="8"/>
        <end position="273"/>
    </location>
</feature>
<evidence type="ECO:0000256" key="8">
    <source>
        <dbReference type="ARBA" id="ARBA00023054"/>
    </source>
</evidence>
<dbReference type="Gene3D" id="6.10.140.470">
    <property type="match status" value="1"/>
</dbReference>
<reference evidence="17 18" key="1">
    <citation type="submission" date="2023-03" db="EMBL/GenBank/DDBJ databases">
        <title>High-quality genome of Scylla paramamosain provides insights in environmental adaptation.</title>
        <authorList>
            <person name="Zhang L."/>
        </authorList>
    </citation>
    <scope>NUCLEOTIDE SEQUENCE [LARGE SCALE GENOMIC DNA]</scope>
    <source>
        <strain evidence="17">LZ_2023a</strain>
        <tissue evidence="17">Muscle</tissue>
    </source>
</reference>
<comment type="caution">
    <text evidence="17">The sequence shown here is derived from an EMBL/GenBank/DDBJ whole genome shotgun (WGS) entry which is preliminary data.</text>
</comment>
<feature type="compositionally biased region" description="Low complexity" evidence="13">
    <location>
        <begin position="486"/>
        <end position="523"/>
    </location>
</feature>
<feature type="compositionally biased region" description="Polar residues" evidence="13">
    <location>
        <begin position="474"/>
        <end position="483"/>
    </location>
</feature>
<sequence>MVYRCEEVLLSYNKFNETKDQWDSIAGHTQKGIGFLEQYGHFVKERCQIELDYARGLRRLVKTYLPKKKECEDPQFTSVKAFRDAVSETADLAGQHEVISENLTTVVLAEIASLIKEMKEDRKKHLADGGRVQQQLSQSLQQLEKSKKNYEKAFREAEKAQENFLKADADLHLSRAEVEKQRMNASIKSQQCEDSKNEYANQLQKTNQLQGDHYNTVMPGIFQGLQDLDEKRINNFKNLLKKSVDIERAVFPIINKCLDGIVSAADSIDEKFDSQLVIERYKSGFTPPGDIPFDDLSTPRQNGDSTPTSHPPIRQDTIKGTISASKLKKRGGIFGIFGSNKNNFSFSEKEDFSDLPPNQRKKRIQQRIDDVTTKLHQETAAKDGLLKMKEVYEGNPSLGDPMSITGQLSDSCQRIEKLRTELQRYQAMLDDVDGDGIGGGGAASGGPSTPNASLARHHSNVMSPHHHHNGGASPRSSVTSHRTSLSDESLSRSASDSSVCTNPPSNNTTSTTTTTTTSTATNSLHHGRATTTTTTTTTSSTTTNSCGEGGRSAHPDPLPSQGPESGIGLSHNSLPGSDTYDQPDTGEDENGEFYDTEPLPIIGTCRAIYIFEGTSEGSMSMAEGEELNVIELDQGDGWTRVRRMSEFEEGFVPTSYIEMSLYNNC</sequence>
<feature type="region of interest" description="Disordered" evidence="13">
    <location>
        <begin position="288"/>
        <end position="316"/>
    </location>
</feature>
<evidence type="ECO:0000256" key="1">
    <source>
        <dbReference type="ARBA" id="ARBA00004236"/>
    </source>
</evidence>
<comment type="subcellular location">
    <subcellularLocation>
        <location evidence="1">Cell membrane</location>
    </subcellularLocation>
    <subcellularLocation>
        <location evidence="2">Cytoplasm</location>
    </subcellularLocation>
</comment>
<dbReference type="InterPro" id="IPR057870">
    <property type="entry name" value="HR1_TOCA"/>
</dbReference>
<evidence type="ECO:0000256" key="13">
    <source>
        <dbReference type="SAM" id="MobiDB-lite"/>
    </source>
</evidence>
<dbReference type="Pfam" id="PF25610">
    <property type="entry name" value="HR1_TOCA"/>
    <property type="match status" value="1"/>
</dbReference>
<dbReference type="PROSITE" id="PS50002">
    <property type="entry name" value="SH3"/>
    <property type="match status" value="1"/>
</dbReference>
<dbReference type="SUPFAM" id="SSF103657">
    <property type="entry name" value="BAR/IMD domain-like"/>
    <property type="match status" value="1"/>
</dbReference>
<evidence type="ECO:0000313" key="18">
    <source>
        <dbReference type="Proteomes" id="UP001487740"/>
    </source>
</evidence>
<dbReference type="InterPro" id="IPR001452">
    <property type="entry name" value="SH3_domain"/>
</dbReference>
<dbReference type="InterPro" id="IPR031160">
    <property type="entry name" value="F_BAR_dom"/>
</dbReference>
<dbReference type="CDD" id="cd07653">
    <property type="entry name" value="F-BAR_CIP4-like"/>
    <property type="match status" value="1"/>
</dbReference>
<dbReference type="SUPFAM" id="SSF50044">
    <property type="entry name" value="SH3-domain"/>
    <property type="match status" value="1"/>
</dbReference>
<protein>
    <recommendedName>
        <fullName evidence="19">Formin-binding protein 1-like</fullName>
    </recommendedName>
</protein>
<dbReference type="SMART" id="SM00055">
    <property type="entry name" value="FCH"/>
    <property type="match status" value="1"/>
</dbReference>
<name>A0AAW0UKG1_SCYPA</name>
<dbReference type="FunFam" id="2.30.30.40:FF:000203">
    <property type="entry name" value="Cdc42-interacting protein 4, isoform F"/>
    <property type="match status" value="1"/>
</dbReference>
<feature type="compositionally biased region" description="Acidic residues" evidence="13">
    <location>
        <begin position="584"/>
        <end position="595"/>
    </location>
</feature>
<dbReference type="InterPro" id="IPR011072">
    <property type="entry name" value="HR1_rho-bd"/>
</dbReference>
<evidence type="ECO:0000313" key="17">
    <source>
        <dbReference type="EMBL" id="KAK8399956.1"/>
    </source>
</evidence>
<evidence type="ECO:0000256" key="2">
    <source>
        <dbReference type="ARBA" id="ARBA00004496"/>
    </source>
</evidence>
<evidence type="ECO:0000256" key="3">
    <source>
        <dbReference type="ARBA" id="ARBA00009426"/>
    </source>
</evidence>
<keyword evidence="18" id="KW-1185">Reference proteome</keyword>
<dbReference type="Gene3D" id="1.20.1270.60">
    <property type="entry name" value="Arfaptin homology (AH) domain/BAR domain"/>
    <property type="match status" value="1"/>
</dbReference>
<feature type="coiled-coil region" evidence="12">
    <location>
        <begin position="133"/>
        <end position="193"/>
    </location>
</feature>
<dbReference type="GO" id="GO:0005886">
    <property type="term" value="C:plasma membrane"/>
    <property type="evidence" value="ECO:0007669"/>
    <property type="project" value="UniProtKB-SubCell"/>
</dbReference>
<dbReference type="EMBL" id="JARAKH010000010">
    <property type="protein sequence ID" value="KAK8399956.1"/>
    <property type="molecule type" value="Genomic_DNA"/>
</dbReference>
<evidence type="ECO:0000256" key="12">
    <source>
        <dbReference type="SAM" id="Coils"/>
    </source>
</evidence>
<evidence type="ECO:0008006" key="19">
    <source>
        <dbReference type="Google" id="ProtNLM"/>
    </source>
</evidence>
<dbReference type="GO" id="GO:0007165">
    <property type="term" value="P:signal transduction"/>
    <property type="evidence" value="ECO:0007669"/>
    <property type="project" value="InterPro"/>
</dbReference>
<keyword evidence="4 10" id="KW-0728">SH3 domain</keyword>
<gene>
    <name evidence="17" type="ORF">O3P69_002972</name>
</gene>
<dbReference type="InterPro" id="IPR036028">
    <property type="entry name" value="SH3-like_dom_sf"/>
</dbReference>
<evidence type="ECO:0000256" key="10">
    <source>
        <dbReference type="PROSITE-ProRule" id="PRU00192"/>
    </source>
</evidence>
<accession>A0AAW0UKG1</accession>
<feature type="domain" description="REM-1" evidence="16">
    <location>
        <begin position="354"/>
        <end position="431"/>
    </location>
</feature>
<dbReference type="InterPro" id="IPR027267">
    <property type="entry name" value="AH/BAR_dom_sf"/>
</dbReference>
<keyword evidence="5" id="KW-1003">Cell membrane</keyword>
<feature type="domain" description="SH3" evidence="14">
    <location>
        <begin position="600"/>
        <end position="662"/>
    </location>
</feature>
<evidence type="ECO:0000256" key="9">
    <source>
        <dbReference type="ARBA" id="ARBA00023136"/>
    </source>
</evidence>
<evidence type="ECO:0000259" key="16">
    <source>
        <dbReference type="PROSITE" id="PS51860"/>
    </source>
</evidence>
<dbReference type="FunFam" id="1.20.1270.60:FF:000002">
    <property type="entry name" value="Formin-binding protein 1-like isoform 1"/>
    <property type="match status" value="1"/>
</dbReference>
<dbReference type="SMART" id="SM00326">
    <property type="entry name" value="SH3"/>
    <property type="match status" value="1"/>
</dbReference>
<keyword evidence="6" id="KW-0963">Cytoplasm</keyword>
<dbReference type="GO" id="GO:0006897">
    <property type="term" value="P:endocytosis"/>
    <property type="evidence" value="ECO:0007669"/>
    <property type="project" value="UniProtKB-KW"/>
</dbReference>
<dbReference type="AlphaFoldDB" id="A0AAW0UKG1"/>
<dbReference type="Gene3D" id="2.30.30.40">
    <property type="entry name" value="SH3 Domains"/>
    <property type="match status" value="1"/>
</dbReference>
<keyword evidence="9" id="KW-0472">Membrane</keyword>
<dbReference type="Proteomes" id="UP001487740">
    <property type="component" value="Unassembled WGS sequence"/>
</dbReference>
<keyword evidence="7" id="KW-0254">Endocytosis</keyword>
<evidence type="ECO:0000256" key="11">
    <source>
        <dbReference type="PROSITE-ProRule" id="PRU01077"/>
    </source>
</evidence>